<evidence type="ECO:0000313" key="2">
    <source>
        <dbReference type="Proteomes" id="UP000324222"/>
    </source>
</evidence>
<keyword evidence="2" id="KW-1185">Reference proteome</keyword>
<dbReference type="EMBL" id="VSRR010078619">
    <property type="protein sequence ID" value="MPC88692.1"/>
    <property type="molecule type" value="Genomic_DNA"/>
</dbReference>
<organism evidence="1 2">
    <name type="scientific">Portunus trituberculatus</name>
    <name type="common">Swimming crab</name>
    <name type="synonym">Neptunus trituberculatus</name>
    <dbReference type="NCBI Taxonomy" id="210409"/>
    <lineage>
        <taxon>Eukaryota</taxon>
        <taxon>Metazoa</taxon>
        <taxon>Ecdysozoa</taxon>
        <taxon>Arthropoda</taxon>
        <taxon>Crustacea</taxon>
        <taxon>Multicrustacea</taxon>
        <taxon>Malacostraca</taxon>
        <taxon>Eumalacostraca</taxon>
        <taxon>Eucarida</taxon>
        <taxon>Decapoda</taxon>
        <taxon>Pleocyemata</taxon>
        <taxon>Brachyura</taxon>
        <taxon>Eubrachyura</taxon>
        <taxon>Portunoidea</taxon>
        <taxon>Portunidae</taxon>
        <taxon>Portuninae</taxon>
        <taxon>Portunus</taxon>
    </lineage>
</organism>
<dbReference type="Proteomes" id="UP000324222">
    <property type="component" value="Unassembled WGS sequence"/>
</dbReference>
<comment type="caution">
    <text evidence="1">The sequence shown here is derived from an EMBL/GenBank/DDBJ whole genome shotgun (WGS) entry which is preliminary data.</text>
</comment>
<protein>
    <submittedName>
        <fullName evidence="1">Uncharacterized protein</fullName>
    </submittedName>
</protein>
<name>A0A5B7IXM6_PORTR</name>
<dbReference type="AlphaFoldDB" id="A0A5B7IXM6"/>
<sequence>MNNQSILITTHCLFPQGEVVNDLGHSSDPWLVTAQLCGGPEGAELKGTLSVPYVDGAATFTNLLVTEPGDGYSLSFTITHPADAPDLSVAMEDTFSVEAMIPAITVLHPEYLIQGQSIASSVQFVDLDTQQLLDPDLFASQTIVGEVLARTLGGEYQLIKR</sequence>
<reference evidence="1 2" key="1">
    <citation type="submission" date="2019-05" db="EMBL/GenBank/DDBJ databases">
        <title>Another draft genome of Portunus trituberculatus and its Hox gene families provides insights of decapod evolution.</title>
        <authorList>
            <person name="Jeong J.-H."/>
            <person name="Song I."/>
            <person name="Kim S."/>
            <person name="Choi T."/>
            <person name="Kim D."/>
            <person name="Ryu S."/>
            <person name="Kim W."/>
        </authorList>
    </citation>
    <scope>NUCLEOTIDE SEQUENCE [LARGE SCALE GENOMIC DNA]</scope>
    <source>
        <tissue evidence="1">Muscle</tissue>
    </source>
</reference>
<dbReference type="OrthoDB" id="6374595at2759"/>
<evidence type="ECO:0000313" key="1">
    <source>
        <dbReference type="EMBL" id="MPC88692.1"/>
    </source>
</evidence>
<proteinExistence type="predicted"/>
<accession>A0A5B7IXM6</accession>
<gene>
    <name evidence="1" type="ORF">E2C01_083611</name>
</gene>